<dbReference type="Proteomes" id="UP000315017">
    <property type="component" value="Chromosome"/>
</dbReference>
<dbReference type="Pfam" id="PF25881">
    <property type="entry name" value="HH_YBHG"/>
    <property type="match status" value="1"/>
</dbReference>
<dbReference type="KEGG" id="aagg:ETAA8_52730"/>
<evidence type="ECO:0000256" key="2">
    <source>
        <dbReference type="ARBA" id="ARBA00023054"/>
    </source>
</evidence>
<dbReference type="PANTHER" id="PTHR32347:SF23">
    <property type="entry name" value="BLL5650 PROTEIN"/>
    <property type="match status" value="1"/>
</dbReference>
<protein>
    <submittedName>
        <fullName evidence="6">Inner membrane protein YiaV</fullName>
    </submittedName>
</protein>
<feature type="coiled-coil region" evidence="3">
    <location>
        <begin position="91"/>
        <end position="125"/>
    </location>
</feature>
<organism evidence="6 7">
    <name type="scientific">Anatilimnocola aggregata</name>
    <dbReference type="NCBI Taxonomy" id="2528021"/>
    <lineage>
        <taxon>Bacteria</taxon>
        <taxon>Pseudomonadati</taxon>
        <taxon>Planctomycetota</taxon>
        <taxon>Planctomycetia</taxon>
        <taxon>Pirellulales</taxon>
        <taxon>Pirellulaceae</taxon>
        <taxon>Anatilimnocola</taxon>
    </lineage>
</organism>
<keyword evidence="2 3" id="KW-0175">Coiled coil</keyword>
<sequence>MLPAATVGCRSTNMTTKKPKLTMLTKTFLVGTILLALGGTSAGLWYQFFPSSRELKLPGTVESQEVRLSSRSGGRVTKVFVDDGDVLEAGAKVIELEMPELDAQRSQLEAQLAAAEAVLARLERGPRKEEIAASQAAKEAADARLARMKKGFRQEETEQVSAELESIKAEMENARIEMTRERGLLEKNATSKGTYDAAVSRYGRLHGQVNALAAKLRMYESGYREEEIAESIAELARLQANLDLLKAGTRVEEIDEAQATVANLKAKIAELDVMRRERTVYAPEKCIVQTLSVRPGDIAAPNRPVALVLRADDLWVKAYISEIDLGRIKIGQQVAVTIDTFPDKRFQGEVIYIAPESEFTPRNIQTIDERRHQVFAVKVRVADPQGVFKSGMAADVWLKK</sequence>
<dbReference type="Pfam" id="PF25990">
    <property type="entry name" value="Beta-barrel_YknX"/>
    <property type="match status" value="1"/>
</dbReference>
<dbReference type="PRINTS" id="PR01490">
    <property type="entry name" value="RTXTOXIND"/>
</dbReference>
<dbReference type="EMBL" id="CP036274">
    <property type="protein sequence ID" value="QDU30154.1"/>
    <property type="molecule type" value="Genomic_DNA"/>
</dbReference>
<evidence type="ECO:0000256" key="1">
    <source>
        <dbReference type="ARBA" id="ARBA00004196"/>
    </source>
</evidence>
<reference evidence="6 7" key="1">
    <citation type="submission" date="2019-02" db="EMBL/GenBank/DDBJ databases">
        <title>Deep-cultivation of Planctomycetes and their phenomic and genomic characterization uncovers novel biology.</title>
        <authorList>
            <person name="Wiegand S."/>
            <person name="Jogler M."/>
            <person name="Boedeker C."/>
            <person name="Pinto D."/>
            <person name="Vollmers J."/>
            <person name="Rivas-Marin E."/>
            <person name="Kohn T."/>
            <person name="Peeters S.H."/>
            <person name="Heuer A."/>
            <person name="Rast P."/>
            <person name="Oberbeckmann S."/>
            <person name="Bunk B."/>
            <person name="Jeske O."/>
            <person name="Meyerdierks A."/>
            <person name="Storesund J.E."/>
            <person name="Kallscheuer N."/>
            <person name="Luecker S."/>
            <person name="Lage O.M."/>
            <person name="Pohl T."/>
            <person name="Merkel B.J."/>
            <person name="Hornburger P."/>
            <person name="Mueller R.-W."/>
            <person name="Bruemmer F."/>
            <person name="Labrenz M."/>
            <person name="Spormann A.M."/>
            <person name="Op den Camp H."/>
            <person name="Overmann J."/>
            <person name="Amann R."/>
            <person name="Jetten M.S.M."/>
            <person name="Mascher T."/>
            <person name="Medema M.H."/>
            <person name="Devos D.P."/>
            <person name="Kaster A.-K."/>
            <person name="Ovreas L."/>
            <person name="Rohde M."/>
            <person name="Galperin M.Y."/>
            <person name="Jogler C."/>
        </authorList>
    </citation>
    <scope>NUCLEOTIDE SEQUENCE [LARGE SCALE GENOMIC DNA]</scope>
    <source>
        <strain evidence="6 7">ETA_A8</strain>
    </source>
</reference>
<dbReference type="Gene3D" id="1.10.287.470">
    <property type="entry name" value="Helix hairpin bin"/>
    <property type="match status" value="2"/>
</dbReference>
<dbReference type="GO" id="GO:0030313">
    <property type="term" value="C:cell envelope"/>
    <property type="evidence" value="ECO:0007669"/>
    <property type="project" value="UniProtKB-SubCell"/>
</dbReference>
<accession>A0A517YIW3</accession>
<name>A0A517YIW3_9BACT</name>
<feature type="domain" description="YknX-like beta-barrel" evidence="5">
    <location>
        <begin position="316"/>
        <end position="393"/>
    </location>
</feature>
<keyword evidence="7" id="KW-1185">Reference proteome</keyword>
<dbReference type="Gene3D" id="2.40.50.100">
    <property type="match status" value="1"/>
</dbReference>
<evidence type="ECO:0000259" key="4">
    <source>
        <dbReference type="Pfam" id="PF25881"/>
    </source>
</evidence>
<dbReference type="SUPFAM" id="SSF111369">
    <property type="entry name" value="HlyD-like secretion proteins"/>
    <property type="match status" value="2"/>
</dbReference>
<feature type="domain" description="YbhG-like alpha-helical hairpin" evidence="4">
    <location>
        <begin position="140"/>
        <end position="236"/>
    </location>
</feature>
<dbReference type="OrthoDB" id="9778236at2"/>
<evidence type="ECO:0000313" key="6">
    <source>
        <dbReference type="EMBL" id="QDU30154.1"/>
    </source>
</evidence>
<evidence type="ECO:0000313" key="7">
    <source>
        <dbReference type="Proteomes" id="UP000315017"/>
    </source>
</evidence>
<evidence type="ECO:0000256" key="3">
    <source>
        <dbReference type="SAM" id="Coils"/>
    </source>
</evidence>
<gene>
    <name evidence="6" type="primary">yiaV</name>
    <name evidence="6" type="ORF">ETAA8_52730</name>
</gene>
<dbReference type="PANTHER" id="PTHR32347">
    <property type="entry name" value="EFFLUX SYSTEM COMPONENT YKNX-RELATED"/>
    <property type="match status" value="1"/>
</dbReference>
<dbReference type="InterPro" id="IPR058636">
    <property type="entry name" value="Beta-barrel_YknX"/>
</dbReference>
<evidence type="ECO:0000259" key="5">
    <source>
        <dbReference type="Pfam" id="PF25990"/>
    </source>
</evidence>
<dbReference type="AlphaFoldDB" id="A0A517YIW3"/>
<dbReference type="Gene3D" id="2.40.30.170">
    <property type="match status" value="1"/>
</dbReference>
<comment type="subcellular location">
    <subcellularLocation>
        <location evidence="1">Cell envelope</location>
    </subcellularLocation>
</comment>
<proteinExistence type="predicted"/>
<dbReference type="InterPro" id="IPR059052">
    <property type="entry name" value="HH_YbhG-like"/>
</dbReference>
<feature type="coiled-coil region" evidence="3">
    <location>
        <begin position="154"/>
        <end position="188"/>
    </location>
</feature>
<dbReference type="InterPro" id="IPR050465">
    <property type="entry name" value="UPF0194_transport"/>
</dbReference>
<feature type="coiled-coil region" evidence="3">
    <location>
        <begin position="228"/>
        <end position="274"/>
    </location>
</feature>